<evidence type="ECO:0000256" key="1">
    <source>
        <dbReference type="ARBA" id="ARBA00004196"/>
    </source>
</evidence>
<gene>
    <name evidence="7" type="ORF">FRZ67_22375</name>
</gene>
<dbReference type="PANTHER" id="PTHR42852">
    <property type="entry name" value="THIOL:DISULFIDE INTERCHANGE PROTEIN DSBE"/>
    <property type="match status" value="1"/>
</dbReference>
<dbReference type="InterPro" id="IPR036249">
    <property type="entry name" value="Thioredoxin-like_sf"/>
</dbReference>
<feature type="domain" description="Thioredoxin" evidence="6">
    <location>
        <begin position="22"/>
        <end position="157"/>
    </location>
</feature>
<dbReference type="Pfam" id="PF00578">
    <property type="entry name" value="AhpC-TSA"/>
    <property type="match status" value="1"/>
</dbReference>
<evidence type="ECO:0000256" key="2">
    <source>
        <dbReference type="ARBA" id="ARBA00022748"/>
    </source>
</evidence>
<sequence length="157" mass="17633">MKKAVSVFSFLLFAMVAFSQDISTGSQAAEINLPDLKGKKISLSSLKGKVVLIDFWASWCVPCRKTIPLLKKLYTEYQPKGFEIYGISVDNESYSWKDAVKKNGITWLQVLDATGETAGVWNVNYIPNTFLLDKTGKIVAINPTEEELQKHLQELLK</sequence>
<dbReference type="InterPro" id="IPR017937">
    <property type="entry name" value="Thioredoxin_CS"/>
</dbReference>
<feature type="signal peptide" evidence="5">
    <location>
        <begin position="1"/>
        <end position="19"/>
    </location>
</feature>
<dbReference type="EMBL" id="CP042435">
    <property type="protein sequence ID" value="QEC69908.1"/>
    <property type="molecule type" value="Genomic_DNA"/>
</dbReference>
<dbReference type="Proteomes" id="UP000321533">
    <property type="component" value="Chromosome"/>
</dbReference>
<evidence type="ECO:0000256" key="5">
    <source>
        <dbReference type="SAM" id="SignalP"/>
    </source>
</evidence>
<evidence type="ECO:0000259" key="6">
    <source>
        <dbReference type="PROSITE" id="PS51352"/>
    </source>
</evidence>
<feature type="chain" id="PRO_5022665649" evidence="5">
    <location>
        <begin position="20"/>
        <end position="157"/>
    </location>
</feature>
<dbReference type="GO" id="GO:0030313">
    <property type="term" value="C:cell envelope"/>
    <property type="evidence" value="ECO:0007669"/>
    <property type="project" value="UniProtKB-SubCell"/>
</dbReference>
<keyword evidence="5" id="KW-0732">Signal</keyword>
<evidence type="ECO:0000256" key="3">
    <source>
        <dbReference type="ARBA" id="ARBA00023157"/>
    </source>
</evidence>
<protein>
    <submittedName>
        <fullName evidence="7">TlpA family protein disulfide reductase</fullName>
    </submittedName>
</protein>
<dbReference type="InterPro" id="IPR013766">
    <property type="entry name" value="Thioredoxin_domain"/>
</dbReference>
<dbReference type="GO" id="GO:0016209">
    <property type="term" value="F:antioxidant activity"/>
    <property type="evidence" value="ECO:0007669"/>
    <property type="project" value="InterPro"/>
</dbReference>
<evidence type="ECO:0000313" key="8">
    <source>
        <dbReference type="Proteomes" id="UP000321533"/>
    </source>
</evidence>
<dbReference type="PROSITE" id="PS00194">
    <property type="entry name" value="THIOREDOXIN_1"/>
    <property type="match status" value="1"/>
</dbReference>
<dbReference type="PROSITE" id="PS51352">
    <property type="entry name" value="THIOREDOXIN_2"/>
    <property type="match status" value="1"/>
</dbReference>
<dbReference type="InterPro" id="IPR050553">
    <property type="entry name" value="Thioredoxin_ResA/DsbE_sf"/>
</dbReference>
<dbReference type="SUPFAM" id="SSF52833">
    <property type="entry name" value="Thioredoxin-like"/>
    <property type="match status" value="1"/>
</dbReference>
<dbReference type="KEGG" id="pgin:FRZ67_22375"/>
<accession>A0A5B8VHZ6</accession>
<keyword evidence="3" id="KW-1015">Disulfide bond</keyword>
<keyword evidence="8" id="KW-1185">Reference proteome</keyword>
<dbReference type="Gene3D" id="3.40.30.10">
    <property type="entry name" value="Glutaredoxin"/>
    <property type="match status" value="1"/>
</dbReference>
<comment type="subcellular location">
    <subcellularLocation>
        <location evidence="1">Cell envelope</location>
    </subcellularLocation>
</comment>
<dbReference type="CDD" id="cd02966">
    <property type="entry name" value="TlpA_like_family"/>
    <property type="match status" value="1"/>
</dbReference>
<dbReference type="GO" id="GO:0017004">
    <property type="term" value="P:cytochrome complex assembly"/>
    <property type="evidence" value="ECO:0007669"/>
    <property type="project" value="UniProtKB-KW"/>
</dbReference>
<organism evidence="7 8">
    <name type="scientific">Panacibacter ginsenosidivorans</name>
    <dbReference type="NCBI Taxonomy" id="1813871"/>
    <lineage>
        <taxon>Bacteria</taxon>
        <taxon>Pseudomonadati</taxon>
        <taxon>Bacteroidota</taxon>
        <taxon>Chitinophagia</taxon>
        <taxon>Chitinophagales</taxon>
        <taxon>Chitinophagaceae</taxon>
        <taxon>Panacibacter</taxon>
    </lineage>
</organism>
<reference evidence="7 8" key="1">
    <citation type="journal article" date="2016" name="Int. J. Syst. Evol. Microbiol.">
        <title>Panacibacter ginsenosidivorans gen. nov., sp. nov., with ginsenoside converting activity isolated from soil of a ginseng field.</title>
        <authorList>
            <person name="Siddiqi M.Z."/>
            <person name="Muhammad Shafi S."/>
            <person name="Choi K.D."/>
            <person name="Im W.T."/>
        </authorList>
    </citation>
    <scope>NUCLEOTIDE SEQUENCE [LARGE SCALE GENOMIC DNA]</scope>
    <source>
        <strain evidence="7 8">Gsoil1550</strain>
    </source>
</reference>
<keyword evidence="4" id="KW-0676">Redox-active center</keyword>
<evidence type="ECO:0000256" key="4">
    <source>
        <dbReference type="ARBA" id="ARBA00023284"/>
    </source>
</evidence>
<name>A0A5B8VHZ6_9BACT</name>
<evidence type="ECO:0000313" key="7">
    <source>
        <dbReference type="EMBL" id="QEC69908.1"/>
    </source>
</evidence>
<dbReference type="AlphaFoldDB" id="A0A5B8VHZ6"/>
<dbReference type="PANTHER" id="PTHR42852:SF6">
    <property type="entry name" value="THIOL:DISULFIDE INTERCHANGE PROTEIN DSBE"/>
    <property type="match status" value="1"/>
</dbReference>
<dbReference type="RefSeq" id="WP_147192784.1">
    <property type="nucleotide sequence ID" value="NZ_CP042435.1"/>
</dbReference>
<keyword evidence="2" id="KW-0201">Cytochrome c-type biogenesis</keyword>
<dbReference type="OrthoDB" id="9815205at2"/>
<dbReference type="InterPro" id="IPR000866">
    <property type="entry name" value="AhpC/TSA"/>
</dbReference>
<dbReference type="GO" id="GO:0016491">
    <property type="term" value="F:oxidoreductase activity"/>
    <property type="evidence" value="ECO:0007669"/>
    <property type="project" value="InterPro"/>
</dbReference>
<proteinExistence type="predicted"/>